<dbReference type="InterPro" id="IPR045235">
    <property type="entry name" value="PuuE_HpPgdA-like"/>
</dbReference>
<dbReference type="PROSITE" id="PS51677">
    <property type="entry name" value="NODB"/>
    <property type="match status" value="1"/>
</dbReference>
<gene>
    <name evidence="2" type="ORF">GCM10023149_43040</name>
</gene>
<evidence type="ECO:0000313" key="3">
    <source>
        <dbReference type="Proteomes" id="UP001500582"/>
    </source>
</evidence>
<feature type="domain" description="NodB homology" evidence="1">
    <location>
        <begin position="19"/>
        <end position="97"/>
    </location>
</feature>
<dbReference type="Pfam" id="PF01522">
    <property type="entry name" value="Polysacc_deac_1"/>
    <property type="match status" value="1"/>
</dbReference>
<dbReference type="Gene3D" id="3.20.20.370">
    <property type="entry name" value="Glycoside hydrolase/deacetylase"/>
    <property type="match status" value="1"/>
</dbReference>
<reference evidence="3" key="1">
    <citation type="journal article" date="2019" name="Int. J. Syst. Evol. Microbiol.">
        <title>The Global Catalogue of Microorganisms (GCM) 10K type strain sequencing project: providing services to taxonomists for standard genome sequencing and annotation.</title>
        <authorList>
            <consortium name="The Broad Institute Genomics Platform"/>
            <consortium name="The Broad Institute Genome Sequencing Center for Infectious Disease"/>
            <person name="Wu L."/>
            <person name="Ma J."/>
        </authorList>
    </citation>
    <scope>NUCLEOTIDE SEQUENCE [LARGE SCALE GENOMIC DNA]</scope>
    <source>
        <strain evidence="3">JCM 17705</strain>
    </source>
</reference>
<keyword evidence="3" id="KW-1185">Reference proteome</keyword>
<dbReference type="PANTHER" id="PTHR47561:SF1">
    <property type="entry name" value="POLYSACCHARIDE DEACETYLASE FAMILY PROTEIN (AFU_ORTHOLOGUE AFUA_6G05030)"/>
    <property type="match status" value="1"/>
</dbReference>
<evidence type="ECO:0000313" key="2">
    <source>
        <dbReference type="EMBL" id="GAA4335185.1"/>
    </source>
</evidence>
<protein>
    <submittedName>
        <fullName evidence="2">Polysaccharide deacetylase family protein</fullName>
    </submittedName>
</protein>
<organism evidence="2 3">
    <name type="scientific">Mucilaginibacter gynuensis</name>
    <dbReference type="NCBI Taxonomy" id="1302236"/>
    <lineage>
        <taxon>Bacteria</taxon>
        <taxon>Pseudomonadati</taxon>
        <taxon>Bacteroidota</taxon>
        <taxon>Sphingobacteriia</taxon>
        <taxon>Sphingobacteriales</taxon>
        <taxon>Sphingobacteriaceae</taxon>
        <taxon>Mucilaginibacter</taxon>
    </lineage>
</organism>
<dbReference type="SUPFAM" id="SSF88713">
    <property type="entry name" value="Glycoside hydrolase/deacetylase"/>
    <property type="match status" value="1"/>
</dbReference>
<evidence type="ECO:0000259" key="1">
    <source>
        <dbReference type="PROSITE" id="PS51677"/>
    </source>
</evidence>
<dbReference type="EMBL" id="BAABFT010000015">
    <property type="protein sequence ID" value="GAA4335185.1"/>
    <property type="molecule type" value="Genomic_DNA"/>
</dbReference>
<name>A0ABP8H6Q7_9SPHI</name>
<proteinExistence type="predicted"/>
<dbReference type="RefSeq" id="WP_345213248.1">
    <property type="nucleotide sequence ID" value="NZ_BAABFT010000015.1"/>
</dbReference>
<accession>A0ABP8H6Q7</accession>
<comment type="caution">
    <text evidence="2">The sequence shown here is derived from an EMBL/GenBank/DDBJ whole genome shotgun (WGS) entry which is preliminary data.</text>
</comment>
<dbReference type="CDD" id="cd10941">
    <property type="entry name" value="CE4_PuuE_HpPgdA_like_2"/>
    <property type="match status" value="1"/>
</dbReference>
<dbReference type="InterPro" id="IPR002509">
    <property type="entry name" value="NODB_dom"/>
</dbReference>
<dbReference type="InterPro" id="IPR011330">
    <property type="entry name" value="Glyco_hydro/deAcase_b/a-brl"/>
</dbReference>
<dbReference type="Proteomes" id="UP001500582">
    <property type="component" value="Unassembled WGS sequence"/>
</dbReference>
<sequence length="262" mass="30361">MILLSFDVEEFDLPLEYGKTLDFERQLNVSTQGTITILDMLQRRGIKATFFVTANYAVNRPEIIARIVNEGHELASHGYYHSDFKDEHLLQSKLALEQLSGATVSGFRMARMMPVNLAELKNSGYTYNSSINPTWLPGRYNHLDKPRTRYMEQGTLQLPSSVTPAMRFPLFWLSFHNLPMWLVKQMCYRTYKKDGYLNIYFHPWEFTDLKNPDYGLPSYISRNSGNAFTERIEGFIKWAQEIGIGFERTDVLNNDMIAAEVV</sequence>
<dbReference type="PANTHER" id="PTHR47561">
    <property type="entry name" value="POLYSACCHARIDE DEACETYLASE FAMILY PROTEIN (AFU_ORTHOLOGUE AFUA_6G05030)"/>
    <property type="match status" value="1"/>
</dbReference>